<sequence length="391" mass="43067">MSARNLESEPERDTFINDHDQSISDSPSSSSSATRLLHGSEQDNRNQPDVGHEVSTRRHAFEPQPRSTPVGFIRRNPSIQRVEQTDIGNVPRRMHSPQVGGGPSRLQGRNASHGSPSDFARRGQQDFASNEVFLPSGSSQRRNYRVSVTSIPDMTRADRHSRTSSVGSISYISRSSSVSEAMQNIPLRETSLAEEALNAPRISSRASGRQSIGQEWTRHHWDKLKDLEQESERARRCSKLSSGFAPLMVFGGLVFVCIGISASTNTGKDKERLKQLSAAPMAMGVFMLALGLFLIATWFGCRARARQLDRKVLHGSRRNSLDDDNLVEAVLAKLYGQMGSMAPSRARRPETPTLPGVTMEGVIVHKEQNTNSSSSRSPESTSVTVVRETSV</sequence>
<reference evidence="3" key="1">
    <citation type="submission" date="2020-04" db="EMBL/GenBank/DDBJ databases">
        <authorList>
            <person name="Neveu A P."/>
        </authorList>
    </citation>
    <scope>NUCLEOTIDE SEQUENCE</scope>
    <source>
        <tissue evidence="3">Whole embryo</tissue>
    </source>
</reference>
<gene>
    <name evidence="3" type="primary">LOC100182279</name>
</gene>
<evidence type="ECO:0000256" key="2">
    <source>
        <dbReference type="SAM" id="Phobius"/>
    </source>
</evidence>
<organism evidence="3">
    <name type="scientific">Phallusia mammillata</name>
    <dbReference type="NCBI Taxonomy" id="59560"/>
    <lineage>
        <taxon>Eukaryota</taxon>
        <taxon>Metazoa</taxon>
        <taxon>Chordata</taxon>
        <taxon>Tunicata</taxon>
        <taxon>Ascidiacea</taxon>
        <taxon>Phlebobranchia</taxon>
        <taxon>Ascidiidae</taxon>
        <taxon>Phallusia</taxon>
    </lineage>
</organism>
<accession>A0A6F9DI65</accession>
<feature type="compositionally biased region" description="Low complexity" evidence="1">
    <location>
        <begin position="369"/>
        <end position="391"/>
    </location>
</feature>
<feature type="region of interest" description="Disordered" evidence="1">
    <location>
        <begin position="366"/>
        <end position="391"/>
    </location>
</feature>
<feature type="region of interest" description="Disordered" evidence="1">
    <location>
        <begin position="1"/>
        <end position="122"/>
    </location>
</feature>
<keyword evidence="2" id="KW-0472">Membrane</keyword>
<feature type="compositionally biased region" description="Basic and acidic residues" evidence="1">
    <location>
        <begin position="1"/>
        <end position="22"/>
    </location>
</feature>
<protein>
    <submittedName>
        <fullName evidence="3">Uncharacterized protein LOC100182279</fullName>
    </submittedName>
</protein>
<feature type="compositionally biased region" description="Low complexity" evidence="1">
    <location>
        <begin position="23"/>
        <end position="32"/>
    </location>
</feature>
<proteinExistence type="evidence at transcript level"/>
<evidence type="ECO:0000256" key="1">
    <source>
        <dbReference type="SAM" id="MobiDB-lite"/>
    </source>
</evidence>
<dbReference type="EMBL" id="LR786858">
    <property type="protein sequence ID" value="CAB3262720.1"/>
    <property type="molecule type" value="mRNA"/>
</dbReference>
<feature type="transmembrane region" description="Helical" evidence="2">
    <location>
        <begin position="243"/>
        <end position="262"/>
    </location>
</feature>
<feature type="transmembrane region" description="Helical" evidence="2">
    <location>
        <begin position="282"/>
        <end position="301"/>
    </location>
</feature>
<dbReference type="AlphaFoldDB" id="A0A6F9DI65"/>
<name>A0A6F9DI65_9ASCI</name>
<keyword evidence="2" id="KW-1133">Transmembrane helix</keyword>
<feature type="compositionally biased region" description="Basic and acidic residues" evidence="1">
    <location>
        <begin position="38"/>
        <end position="61"/>
    </location>
</feature>
<evidence type="ECO:0000313" key="3">
    <source>
        <dbReference type="EMBL" id="CAB3262720.1"/>
    </source>
</evidence>
<keyword evidence="2" id="KW-0812">Transmembrane</keyword>